<accession>A0ABY5SBC7</accession>
<dbReference type="Gene3D" id="1.10.10.10">
    <property type="entry name" value="Winged helix-like DNA-binding domain superfamily/Winged helix DNA-binding domain"/>
    <property type="match status" value="1"/>
</dbReference>
<gene>
    <name evidence="4" type="ORF">L1F29_32255</name>
</gene>
<dbReference type="Pfam" id="PF12802">
    <property type="entry name" value="MarR_2"/>
    <property type="match status" value="1"/>
</dbReference>
<keyword evidence="1" id="KW-0238">DNA-binding</keyword>
<keyword evidence="5" id="KW-1185">Reference proteome</keyword>
<dbReference type="PRINTS" id="PR00598">
    <property type="entry name" value="HTHMARR"/>
</dbReference>
<organism evidence="4 5">
    <name type="scientific">Paenibacillus spongiae</name>
    <dbReference type="NCBI Taxonomy" id="2909671"/>
    <lineage>
        <taxon>Bacteria</taxon>
        <taxon>Bacillati</taxon>
        <taxon>Bacillota</taxon>
        <taxon>Bacilli</taxon>
        <taxon>Bacillales</taxon>
        <taxon>Paenibacillaceae</taxon>
        <taxon>Paenibacillus</taxon>
    </lineage>
</organism>
<reference evidence="4" key="1">
    <citation type="submission" date="2022-01" db="EMBL/GenBank/DDBJ databases">
        <title>Paenibacillus spongiae sp. nov., isolated from marine sponge.</title>
        <authorList>
            <person name="Li Z."/>
            <person name="Zhang M."/>
        </authorList>
    </citation>
    <scope>NUCLEOTIDE SEQUENCE</scope>
    <source>
        <strain evidence="4">PHS-Z3</strain>
    </source>
</reference>
<dbReference type="PANTHER" id="PTHR33164">
    <property type="entry name" value="TRANSCRIPTIONAL REGULATOR, MARR FAMILY"/>
    <property type="match status" value="1"/>
</dbReference>
<evidence type="ECO:0000259" key="3">
    <source>
        <dbReference type="PROSITE" id="PS50995"/>
    </source>
</evidence>
<sequence length="172" mass="19298">MSTDHTASHALLHALRQLKHIPWGGRQGIDGCTRSETIMLLSIRKGMRSNPSGLKLSDLSTFLRVTLPTVSQMVNVLTARGLLERSADPKDRRIVRIKLSTEGEEITSEIDSSMHRRLEELMEHLGAQRTRELIETLEDIYNFYNEGNPIAASPCEADSDANSSETKVNKKR</sequence>
<dbReference type="InterPro" id="IPR000835">
    <property type="entry name" value="HTH_MarR-typ"/>
</dbReference>
<dbReference type="RefSeq" id="WP_258386073.1">
    <property type="nucleotide sequence ID" value="NZ_CP091430.1"/>
</dbReference>
<feature type="region of interest" description="Disordered" evidence="2">
    <location>
        <begin position="151"/>
        <end position="172"/>
    </location>
</feature>
<dbReference type="InterPro" id="IPR036390">
    <property type="entry name" value="WH_DNA-bd_sf"/>
</dbReference>
<evidence type="ECO:0000256" key="1">
    <source>
        <dbReference type="ARBA" id="ARBA00023125"/>
    </source>
</evidence>
<dbReference type="Proteomes" id="UP001057877">
    <property type="component" value="Chromosome"/>
</dbReference>
<feature type="domain" description="HTH marR-type" evidence="3">
    <location>
        <begin position="1"/>
        <end position="142"/>
    </location>
</feature>
<dbReference type="InterPro" id="IPR022689">
    <property type="entry name" value="Iron_dep_repressor"/>
</dbReference>
<evidence type="ECO:0000256" key="2">
    <source>
        <dbReference type="SAM" id="MobiDB-lite"/>
    </source>
</evidence>
<evidence type="ECO:0000313" key="5">
    <source>
        <dbReference type="Proteomes" id="UP001057877"/>
    </source>
</evidence>
<protein>
    <submittedName>
        <fullName evidence="4">MarR family transcriptional regulator</fullName>
    </submittedName>
</protein>
<evidence type="ECO:0000313" key="4">
    <source>
        <dbReference type="EMBL" id="UVI30003.1"/>
    </source>
</evidence>
<dbReference type="EMBL" id="CP091430">
    <property type="protein sequence ID" value="UVI30003.1"/>
    <property type="molecule type" value="Genomic_DNA"/>
</dbReference>
<dbReference type="InterPro" id="IPR036388">
    <property type="entry name" value="WH-like_DNA-bd_sf"/>
</dbReference>
<dbReference type="SMART" id="SM00347">
    <property type="entry name" value="HTH_MARR"/>
    <property type="match status" value="1"/>
</dbReference>
<dbReference type="PANTHER" id="PTHR33164:SF57">
    <property type="entry name" value="MARR-FAMILY TRANSCRIPTIONAL REGULATOR"/>
    <property type="match status" value="1"/>
</dbReference>
<dbReference type="InterPro" id="IPR039422">
    <property type="entry name" value="MarR/SlyA-like"/>
</dbReference>
<proteinExistence type="predicted"/>
<dbReference type="SUPFAM" id="SSF46785">
    <property type="entry name" value="Winged helix' DNA-binding domain"/>
    <property type="match status" value="1"/>
</dbReference>
<dbReference type="SMART" id="SM00529">
    <property type="entry name" value="HTH_DTXR"/>
    <property type="match status" value="1"/>
</dbReference>
<name>A0ABY5SBC7_9BACL</name>
<dbReference type="PROSITE" id="PS50995">
    <property type="entry name" value="HTH_MARR_2"/>
    <property type="match status" value="1"/>
</dbReference>